<dbReference type="OrthoDB" id="9801692at2"/>
<sequence precursor="true">MRYLLAAAASLAVSTLAVPGLAQDQGGSEHSAAIEHAIADANRDDDRARDEFRHPAETLAFFEIAPDMKVGEFVSGGGWYSRVLGNYLGDTGQLTGLYFTPDSGPFDADAQANMRKSAADFPAKAAGWTGKPEASFAGFTLDTVPEEENGTFDRVLVIRMLHNMMRWNNADSELKAMRELLKPDGMLGIVQHRAKADAPADYTDGNKGYLRQDDVVGFVEALGFELVGSSEINANPNDSADHPKGVWEMPPTLATKREELENLGESDRMTLLFRKR</sequence>
<dbReference type="EMBL" id="CP011805">
    <property type="protein sequence ID" value="AKM08679.1"/>
    <property type="molecule type" value="Genomic_DNA"/>
</dbReference>
<dbReference type="PIRSF" id="PIRSF031679">
    <property type="entry name" value="Mtase_Alr7345_prd"/>
    <property type="match status" value="1"/>
</dbReference>
<evidence type="ECO:0000256" key="1">
    <source>
        <dbReference type="SAM" id="SignalP"/>
    </source>
</evidence>
<dbReference type="InterPro" id="IPR029063">
    <property type="entry name" value="SAM-dependent_MTases_sf"/>
</dbReference>
<organism evidence="2 3">
    <name type="scientific">Pelagerythrobacter marensis</name>
    <dbReference type="NCBI Taxonomy" id="543877"/>
    <lineage>
        <taxon>Bacteria</taxon>
        <taxon>Pseudomonadati</taxon>
        <taxon>Pseudomonadota</taxon>
        <taxon>Alphaproteobacteria</taxon>
        <taxon>Sphingomonadales</taxon>
        <taxon>Erythrobacteraceae</taxon>
        <taxon>Pelagerythrobacter</taxon>
    </lineage>
</organism>
<dbReference type="AlphaFoldDB" id="A0A0G3XDL1"/>
<evidence type="ECO:0000313" key="2">
    <source>
        <dbReference type="EMBL" id="AKM08679.1"/>
    </source>
</evidence>
<evidence type="ECO:0000313" key="3">
    <source>
        <dbReference type="Proteomes" id="UP000037643"/>
    </source>
</evidence>
<keyword evidence="1" id="KW-0732">Signal</keyword>
<name>A0A0G3XDL1_9SPHN</name>
<feature type="chain" id="PRO_5002562739" evidence="1">
    <location>
        <begin position="23"/>
        <end position="276"/>
    </location>
</feature>
<dbReference type="GO" id="GO:0008168">
    <property type="term" value="F:methyltransferase activity"/>
    <property type="evidence" value="ECO:0007669"/>
    <property type="project" value="UniProtKB-KW"/>
</dbReference>
<dbReference type="STRING" id="543877.AM2010_2624"/>
<keyword evidence="3" id="KW-1185">Reference proteome</keyword>
<keyword evidence="2" id="KW-0808">Transferase</keyword>
<feature type="signal peptide" evidence="1">
    <location>
        <begin position="1"/>
        <end position="22"/>
    </location>
</feature>
<protein>
    <submittedName>
        <fullName evidence="2">Methyltransferase</fullName>
    </submittedName>
</protein>
<reference evidence="2 3" key="1">
    <citation type="submission" date="2015-06" db="EMBL/GenBank/DDBJ databases">
        <authorList>
            <person name="Kim K.M."/>
        </authorList>
    </citation>
    <scope>NUCLEOTIDE SEQUENCE [LARGE SCALE GENOMIC DNA]</scope>
    <source>
        <strain evidence="2 3">KCTC 22370</strain>
    </source>
</reference>
<dbReference type="GO" id="GO:0032259">
    <property type="term" value="P:methylation"/>
    <property type="evidence" value="ECO:0007669"/>
    <property type="project" value="UniProtKB-KW"/>
</dbReference>
<accession>A0A0G3XDL1</accession>
<gene>
    <name evidence="2" type="ORF">AM2010_2624</name>
</gene>
<keyword evidence="2" id="KW-0489">Methyltransferase</keyword>
<dbReference type="KEGG" id="amx:AM2010_2624"/>
<dbReference type="RefSeq" id="WP_047807466.1">
    <property type="nucleotide sequence ID" value="NZ_CP011805.1"/>
</dbReference>
<proteinExistence type="predicted"/>
<dbReference type="PATRIC" id="fig|543877.4.peg.2662"/>
<dbReference type="Proteomes" id="UP000037643">
    <property type="component" value="Chromosome"/>
</dbReference>
<dbReference type="SUPFAM" id="SSF53335">
    <property type="entry name" value="S-adenosyl-L-methionine-dependent methyltransferases"/>
    <property type="match status" value="1"/>
</dbReference>
<dbReference type="Gene3D" id="3.40.50.150">
    <property type="entry name" value="Vaccinia Virus protein VP39"/>
    <property type="match status" value="1"/>
</dbReference>
<dbReference type="InterPro" id="IPR016980">
    <property type="entry name" value="S-AdoMet-dep_MeTrfase_Alr7345"/>
</dbReference>